<reference evidence="1 2" key="1">
    <citation type="submission" date="2019-02" db="EMBL/GenBank/DDBJ databases">
        <title>Aquabacterium sp. strain KMB7.</title>
        <authorList>
            <person name="Chen W.-M."/>
        </authorList>
    </citation>
    <scope>NUCLEOTIDE SEQUENCE [LARGE SCALE GENOMIC DNA]</scope>
    <source>
        <strain evidence="1 2">KMB7</strain>
    </source>
</reference>
<evidence type="ECO:0000313" key="2">
    <source>
        <dbReference type="Proteomes" id="UP000292120"/>
    </source>
</evidence>
<keyword evidence="2" id="KW-1185">Reference proteome</keyword>
<comment type="caution">
    <text evidence="1">The sequence shown here is derived from an EMBL/GenBank/DDBJ whole genome shotgun (WGS) entry which is preliminary data.</text>
</comment>
<evidence type="ECO:0000313" key="1">
    <source>
        <dbReference type="EMBL" id="TBO30111.1"/>
    </source>
</evidence>
<proteinExistence type="predicted"/>
<dbReference type="AlphaFoldDB" id="A0A4Q9H415"/>
<name>A0A4Q9H415_9BURK</name>
<dbReference type="OrthoDB" id="1491713at2"/>
<organism evidence="1 2">
    <name type="scientific">Aquabacterium lacunae</name>
    <dbReference type="NCBI Taxonomy" id="2528630"/>
    <lineage>
        <taxon>Bacteria</taxon>
        <taxon>Pseudomonadati</taxon>
        <taxon>Pseudomonadota</taxon>
        <taxon>Betaproteobacteria</taxon>
        <taxon>Burkholderiales</taxon>
        <taxon>Aquabacterium</taxon>
    </lineage>
</organism>
<evidence type="ECO:0008006" key="3">
    <source>
        <dbReference type="Google" id="ProtNLM"/>
    </source>
</evidence>
<protein>
    <recommendedName>
        <fullName evidence="3">DUF3108 domain-containing protein</fullName>
    </recommendedName>
</protein>
<sequence length="267" mass="29644">MAPMHPQWRFDGLSRREWLGSVAALGLLPGGLMAQAAPRSQRVVGVAQELGNGRFLYTEVHDQVLAADGAVVTALTTYHAADGREFARKTLDYRQNRSVPAFRLDQPLHRYSEGLRLMGDQAEVFKVDQGKEKRSQIQLGGGAVAADSGFNQLLIDAMPRLRQGETLSFRLIVAGQTDQFRFRAKAIGEGRVEDEPALRLKVEPDSLLRWLVDPLELAYGLQPPRLLDYRGVSNILNPDTGEVYRKVRVSYPKELPVEARAALKAKG</sequence>
<dbReference type="RefSeq" id="WP_130968105.1">
    <property type="nucleotide sequence ID" value="NZ_SIXI01000004.1"/>
</dbReference>
<dbReference type="EMBL" id="SIXI01000004">
    <property type="protein sequence ID" value="TBO30111.1"/>
    <property type="molecule type" value="Genomic_DNA"/>
</dbReference>
<gene>
    <name evidence="1" type="ORF">EYS42_10410</name>
</gene>
<accession>A0A4Q9H415</accession>
<dbReference type="Proteomes" id="UP000292120">
    <property type="component" value="Unassembled WGS sequence"/>
</dbReference>